<evidence type="ECO:0000313" key="2">
    <source>
        <dbReference type="Proteomes" id="UP000789901"/>
    </source>
</evidence>
<keyword evidence="2" id="KW-1185">Reference proteome</keyword>
<accession>A0ABN7WBF0</accession>
<gene>
    <name evidence="1" type="ORF">GMARGA_LOCUS28957</name>
</gene>
<dbReference type="EMBL" id="CAJVQB010038075">
    <property type="protein sequence ID" value="CAG8825869.1"/>
    <property type="molecule type" value="Genomic_DNA"/>
</dbReference>
<sequence>CLKRGHKKLTKLMITNGLKNCESIKTEDIWSMIKLLFLRFPATIDLPLFIIKHEDATLEELEMEKVTVIDNLLKKKKRREELYWNIVGLKEKVSEFGDPNPKVTYLRFTLGEDKGNSPGFPYVLKI</sequence>
<dbReference type="Proteomes" id="UP000789901">
    <property type="component" value="Unassembled WGS sequence"/>
</dbReference>
<comment type="caution">
    <text evidence="1">The sequence shown here is derived from an EMBL/GenBank/DDBJ whole genome shotgun (WGS) entry which is preliminary data.</text>
</comment>
<organism evidence="1 2">
    <name type="scientific">Gigaspora margarita</name>
    <dbReference type="NCBI Taxonomy" id="4874"/>
    <lineage>
        <taxon>Eukaryota</taxon>
        <taxon>Fungi</taxon>
        <taxon>Fungi incertae sedis</taxon>
        <taxon>Mucoromycota</taxon>
        <taxon>Glomeromycotina</taxon>
        <taxon>Glomeromycetes</taxon>
        <taxon>Diversisporales</taxon>
        <taxon>Gigasporaceae</taxon>
        <taxon>Gigaspora</taxon>
    </lineage>
</organism>
<reference evidence="1 2" key="1">
    <citation type="submission" date="2021-06" db="EMBL/GenBank/DDBJ databases">
        <authorList>
            <person name="Kallberg Y."/>
            <person name="Tangrot J."/>
            <person name="Rosling A."/>
        </authorList>
    </citation>
    <scope>NUCLEOTIDE SEQUENCE [LARGE SCALE GENOMIC DNA]</scope>
    <source>
        <strain evidence="1 2">120-4 pot B 10/14</strain>
    </source>
</reference>
<proteinExistence type="predicted"/>
<name>A0ABN7WBF0_GIGMA</name>
<feature type="non-terminal residue" evidence="1">
    <location>
        <position position="1"/>
    </location>
</feature>
<protein>
    <submittedName>
        <fullName evidence="1">19709_t:CDS:1</fullName>
    </submittedName>
</protein>
<evidence type="ECO:0000313" key="1">
    <source>
        <dbReference type="EMBL" id="CAG8825869.1"/>
    </source>
</evidence>